<dbReference type="InterPro" id="IPR043714">
    <property type="entry name" value="DUF5655"/>
</dbReference>
<dbReference type="InterPro" id="IPR025629">
    <property type="entry name" value="DUF4287"/>
</dbReference>
<dbReference type="EMBL" id="CAJVCE010000007">
    <property type="protein sequence ID" value="CAG7642771.1"/>
    <property type="molecule type" value="Genomic_DNA"/>
</dbReference>
<gene>
    <name evidence="2" type="ORF">PAECIP111802_02901</name>
</gene>
<comment type="caution">
    <text evidence="2">The sequence shown here is derived from an EMBL/GenBank/DDBJ whole genome shotgun (WGS) entry which is preliminary data.</text>
</comment>
<dbReference type="Pfam" id="PF18899">
    <property type="entry name" value="DUF5655"/>
    <property type="match status" value="1"/>
</dbReference>
<evidence type="ECO:0000259" key="1">
    <source>
        <dbReference type="Pfam" id="PF18899"/>
    </source>
</evidence>
<feature type="domain" description="DUF5655" evidence="1">
    <location>
        <begin position="81"/>
        <end position="189"/>
    </location>
</feature>
<dbReference type="Proteomes" id="UP000730618">
    <property type="component" value="Unassembled WGS sequence"/>
</dbReference>
<organism evidence="2 3">
    <name type="scientific">Paenibacillus allorhizosphaerae</name>
    <dbReference type="NCBI Taxonomy" id="2849866"/>
    <lineage>
        <taxon>Bacteria</taxon>
        <taxon>Bacillati</taxon>
        <taxon>Bacillota</taxon>
        <taxon>Bacilli</taxon>
        <taxon>Bacillales</taxon>
        <taxon>Paenibacillaceae</taxon>
        <taxon>Paenibacillus</taxon>
    </lineage>
</organism>
<evidence type="ECO:0000313" key="3">
    <source>
        <dbReference type="Proteomes" id="UP000730618"/>
    </source>
</evidence>
<dbReference type="Pfam" id="PF14117">
    <property type="entry name" value="DUF4287"/>
    <property type="match status" value="1"/>
</dbReference>
<reference evidence="2 3" key="1">
    <citation type="submission" date="2021-06" db="EMBL/GenBank/DDBJ databases">
        <authorList>
            <person name="Criscuolo A."/>
        </authorList>
    </citation>
    <scope>NUCLEOTIDE SEQUENCE [LARGE SCALE GENOMIC DNA]</scope>
    <source>
        <strain evidence="3">CIP 111802</strain>
    </source>
</reference>
<keyword evidence="3" id="KW-1185">Reference proteome</keyword>
<dbReference type="RefSeq" id="WP_218099229.1">
    <property type="nucleotide sequence ID" value="NZ_CAJVCE010000007.1"/>
</dbReference>
<protein>
    <recommendedName>
        <fullName evidence="1">DUF5655 domain-containing protein</fullName>
    </recommendedName>
</protein>
<name>A0ABN7TQB3_9BACL</name>
<accession>A0ABN7TQB3</accession>
<proteinExistence type="predicted"/>
<sequence length="189" mass="21409">MDPKEYERKMIASMKSRTGKTLEEWVEEVKDKPMPEKHRERMKWFKDNYGLGQNSAGLIFGALAGDVGIGRGDSPDSDLVDQLFAKHAELRPLHDWITEQIETIGQDVLVRPCKTYVPFYRNKLFAMSKPHKGQLHIGLALPESTEYAKLDSAKGLGASARITRKISIVSREEADDGFWKLVRAAYDLS</sequence>
<evidence type="ECO:0000313" key="2">
    <source>
        <dbReference type="EMBL" id="CAG7642771.1"/>
    </source>
</evidence>